<dbReference type="AlphaFoldDB" id="A0A8C3RYG6"/>
<dbReference type="PANTHER" id="PTHR15715">
    <property type="entry name" value="CENTROSOMAL PROTEIN OF 170 KDA"/>
    <property type="match status" value="1"/>
</dbReference>
<accession>A0A8C3RYG6</accession>
<reference evidence="2" key="1">
    <citation type="submission" date="2025-08" db="UniProtKB">
        <authorList>
            <consortium name="Ensembl"/>
        </authorList>
    </citation>
    <scope>IDENTIFICATION</scope>
</reference>
<evidence type="ECO:0000256" key="1">
    <source>
        <dbReference type="SAM" id="Coils"/>
    </source>
</evidence>
<reference evidence="2" key="2">
    <citation type="submission" date="2025-09" db="UniProtKB">
        <authorList>
            <consortium name="Ensembl"/>
        </authorList>
    </citation>
    <scope>IDENTIFICATION</scope>
</reference>
<dbReference type="PANTHER" id="PTHR15715:SF21">
    <property type="entry name" value="TRAF3-INTERACTING JNK-ACTIVATING MODULATOR"/>
    <property type="match status" value="1"/>
</dbReference>
<evidence type="ECO:0000313" key="3">
    <source>
        <dbReference type="Proteomes" id="UP000694403"/>
    </source>
</evidence>
<dbReference type="Ensembl" id="ENSCSRT00000006685.1">
    <property type="protein sequence ID" value="ENSCSRP00000006477.1"/>
    <property type="gene ID" value="ENSCSRG00000004844.1"/>
</dbReference>
<proteinExistence type="predicted"/>
<feature type="coiled-coil region" evidence="1">
    <location>
        <begin position="1"/>
        <end position="50"/>
    </location>
</feature>
<dbReference type="InterPro" id="IPR051176">
    <property type="entry name" value="Cent_Immune-Sig_Mod"/>
</dbReference>
<dbReference type="Proteomes" id="UP000694403">
    <property type="component" value="Unplaced"/>
</dbReference>
<evidence type="ECO:0000313" key="2">
    <source>
        <dbReference type="Ensembl" id="ENSCSRP00000006477.1"/>
    </source>
</evidence>
<keyword evidence="3" id="KW-1185">Reference proteome</keyword>
<feature type="coiled-coil region" evidence="1">
    <location>
        <begin position="86"/>
        <end position="120"/>
    </location>
</feature>
<sequence length="208" mass="24384">VKRILMEMEDQKQTYEQKAREALQKLLEEKLQAEQQLQNTQRTLVVTEDDCALWKEHYDTLKAEWSETASKHTELENKLYVLQNQLQWADTQNDQLHQALRNLESEREDLSLRIEALQIDSQLRMEHISAMEGTDCKGKSMISNGRGFSLTGYLQEILFLKSQLLKLNIKKYLPLSILNISSWKTTLVSSRDPRLRFIQFSPSRVTEL</sequence>
<keyword evidence="1" id="KW-0175">Coiled coil</keyword>
<organism evidence="2 3">
    <name type="scientific">Chelydra serpentina</name>
    <name type="common">Snapping turtle</name>
    <name type="synonym">Testudo serpentina</name>
    <dbReference type="NCBI Taxonomy" id="8475"/>
    <lineage>
        <taxon>Eukaryota</taxon>
        <taxon>Metazoa</taxon>
        <taxon>Chordata</taxon>
        <taxon>Craniata</taxon>
        <taxon>Vertebrata</taxon>
        <taxon>Euteleostomi</taxon>
        <taxon>Archelosauria</taxon>
        <taxon>Testudinata</taxon>
        <taxon>Testudines</taxon>
        <taxon>Cryptodira</taxon>
        <taxon>Durocryptodira</taxon>
        <taxon>Americhelydia</taxon>
        <taxon>Chelydroidea</taxon>
        <taxon>Chelydridae</taxon>
        <taxon>Chelydra</taxon>
    </lineage>
</organism>
<protein>
    <recommendedName>
        <fullName evidence="4">TRAF3 interacting protein 3</fullName>
    </recommendedName>
</protein>
<name>A0A8C3RYG6_CHESE</name>
<evidence type="ECO:0008006" key="4">
    <source>
        <dbReference type="Google" id="ProtNLM"/>
    </source>
</evidence>